<dbReference type="STRING" id="380703.AHA_1298"/>
<dbReference type="Proteomes" id="UP000000756">
    <property type="component" value="Chromosome"/>
</dbReference>
<keyword evidence="2" id="KW-1185">Reference proteome</keyword>
<evidence type="ECO:0000313" key="2">
    <source>
        <dbReference type="Proteomes" id="UP000000756"/>
    </source>
</evidence>
<name>A0KHT7_AERHH</name>
<protein>
    <submittedName>
        <fullName evidence="1">Uncharacterized protein</fullName>
    </submittedName>
</protein>
<dbReference type="AlphaFoldDB" id="A0KHT7"/>
<dbReference type="EnsemblBacteria" id="ABK36898">
    <property type="protein sequence ID" value="ABK36898"/>
    <property type="gene ID" value="AHA_1298"/>
</dbReference>
<sequence length="140" mass="14780">MRRPKKAHWLVRLLPHFLPLGIEQGVKEIVIVPIVIDGEGVLLGIIRRHAGHRHGYQDQLPQPHSHGARRGLAIAITAFVDLAEHGKAIAALHLILGQIGGLLAELGLAQFGANGRAGLPRCQGLAKAPRVVIDGGGAAA</sequence>
<organism evidence="1 2">
    <name type="scientific">Aeromonas hydrophila subsp. hydrophila (strain ATCC 7966 / DSM 30187 / BCRC 13018 / CCUG 14551 / JCM 1027 / KCTC 2358 / NCIMB 9240 / NCTC 8049)</name>
    <dbReference type="NCBI Taxonomy" id="380703"/>
    <lineage>
        <taxon>Bacteria</taxon>
        <taxon>Pseudomonadati</taxon>
        <taxon>Pseudomonadota</taxon>
        <taxon>Gammaproteobacteria</taxon>
        <taxon>Aeromonadales</taxon>
        <taxon>Aeromonadaceae</taxon>
        <taxon>Aeromonas</taxon>
    </lineage>
</organism>
<reference evidence="1 2" key="1">
    <citation type="journal article" date="2006" name="J. Bacteriol.">
        <title>Genome sequence of Aeromonas hydrophila ATCC 7966T: jack of all trades.</title>
        <authorList>
            <person name="Seshadri R."/>
            <person name="Joseph S.W."/>
            <person name="Chopra A.K."/>
            <person name="Sha J."/>
            <person name="Shaw J."/>
            <person name="Graf J."/>
            <person name="Haft D."/>
            <person name="Wu M."/>
            <person name="Ren Q."/>
            <person name="Rosovitz M.J."/>
            <person name="Madupu R."/>
            <person name="Tallon L."/>
            <person name="Kim M."/>
            <person name="Jin S."/>
            <person name="Vuong H."/>
            <person name="Stine O.C."/>
            <person name="Ali A."/>
            <person name="Horneman A.J."/>
            <person name="Heidelberg J.F."/>
        </authorList>
    </citation>
    <scope>NUCLEOTIDE SEQUENCE [LARGE SCALE GENOMIC DNA]</scope>
    <source>
        <strain evidence="2">ATCC 7966 / DSM 30187 / BCRC 13018 / CCUG 14551 / JCM 1027 / KCTC 2358 / NCIMB 9240 / NCTC 8049</strain>
    </source>
</reference>
<accession>A0KHT7</accession>
<dbReference type="KEGG" id="aha:AHA_1298"/>
<dbReference type="EMBL" id="CP000462">
    <property type="protein sequence ID" value="ABK36898.1"/>
    <property type="molecule type" value="Genomic_DNA"/>
</dbReference>
<gene>
    <name evidence="1" type="ordered locus">AHA_1298</name>
</gene>
<proteinExistence type="predicted"/>
<dbReference type="HOGENOM" id="CLU_1830855_0_0_6"/>
<evidence type="ECO:0000313" key="1">
    <source>
        <dbReference type="EMBL" id="ABK36898.1"/>
    </source>
</evidence>